<dbReference type="VEuPathDB" id="FungiDB:BDV34DRAFT_219644"/>
<dbReference type="AlphaFoldDB" id="A0A5N6E5H7"/>
<protein>
    <submittedName>
        <fullName evidence="1">Uncharacterized protein</fullName>
    </submittedName>
</protein>
<accession>A0A5N6E5H7</accession>
<dbReference type="EMBL" id="ML734938">
    <property type="protein sequence ID" value="KAB8211690.1"/>
    <property type="molecule type" value="Genomic_DNA"/>
</dbReference>
<name>A0A5N6E5H7_ASPPA</name>
<dbReference type="Proteomes" id="UP000326532">
    <property type="component" value="Unassembled WGS sequence"/>
</dbReference>
<proteinExistence type="predicted"/>
<keyword evidence="2" id="KW-1185">Reference proteome</keyword>
<organism evidence="1 2">
    <name type="scientific">Aspergillus parasiticus</name>
    <dbReference type="NCBI Taxonomy" id="5067"/>
    <lineage>
        <taxon>Eukaryota</taxon>
        <taxon>Fungi</taxon>
        <taxon>Dikarya</taxon>
        <taxon>Ascomycota</taxon>
        <taxon>Pezizomycotina</taxon>
        <taxon>Eurotiomycetes</taxon>
        <taxon>Eurotiomycetidae</taxon>
        <taxon>Eurotiales</taxon>
        <taxon>Aspergillaceae</taxon>
        <taxon>Aspergillus</taxon>
        <taxon>Aspergillus subgen. Circumdati</taxon>
    </lineage>
</organism>
<reference evidence="1 2" key="1">
    <citation type="submission" date="2019-04" db="EMBL/GenBank/DDBJ databases">
        <title>Fungal friends and foes A comparative genomics study of 23 Aspergillus species from section Flavi.</title>
        <authorList>
            <consortium name="DOE Joint Genome Institute"/>
            <person name="Kjaerbolling I."/>
            <person name="Vesth T.C."/>
            <person name="Frisvad J.C."/>
            <person name="Nybo J.L."/>
            <person name="Theobald S."/>
            <person name="Kildgaard S."/>
            <person name="Petersen T.I."/>
            <person name="Kuo A."/>
            <person name="Sato A."/>
            <person name="Lyhne E.K."/>
            <person name="Kogle M.E."/>
            <person name="Wiebenga A."/>
            <person name="Kun R.S."/>
            <person name="Lubbers R.J."/>
            <person name="Makela M.R."/>
            <person name="Barry K."/>
            <person name="Chovatia M."/>
            <person name="Clum A."/>
            <person name="Daum C."/>
            <person name="Haridas S."/>
            <person name="He G."/>
            <person name="LaButti K."/>
            <person name="Lipzen A."/>
            <person name="Mondo S."/>
            <person name="Pangilinan J."/>
            <person name="Riley R."/>
            <person name="Salamov A."/>
            <person name="Simmons B.A."/>
            <person name="Magnuson J.K."/>
            <person name="Henrissat B."/>
            <person name="Mortensen U.H."/>
            <person name="Larsen T.O."/>
            <person name="De vries R.P."/>
            <person name="Grigoriev I.V."/>
            <person name="Machida M."/>
            <person name="Baker S.E."/>
            <person name="Andersen M.R."/>
        </authorList>
    </citation>
    <scope>NUCLEOTIDE SEQUENCE [LARGE SCALE GENOMIC DNA]</scope>
    <source>
        <strain evidence="1 2">CBS 117618</strain>
    </source>
</reference>
<evidence type="ECO:0000313" key="1">
    <source>
        <dbReference type="EMBL" id="KAB8211690.1"/>
    </source>
</evidence>
<sequence>MNERLEQCSLIKSEGSEITIGNHVYILGQLFSEKVNRDLGERRAVFYANRAKDGMAAVVRLRFQLHSMWLYEPEEYAHRIEWSKRIFRDEIRALWLLEPLRETPTLYDYGDARKKPATDYPDLSDVEGEGLKRKVLQILEDIRLLGWELYDGEPDNIVYDRLTGTVSITCIAYGADKPTDRPITERDGFLRILGQNLWWT</sequence>
<evidence type="ECO:0000313" key="2">
    <source>
        <dbReference type="Proteomes" id="UP000326532"/>
    </source>
</evidence>
<gene>
    <name evidence="1" type="ORF">BDV34DRAFT_219644</name>
</gene>